<dbReference type="Proteomes" id="UP000284531">
    <property type="component" value="Unassembled WGS sequence"/>
</dbReference>
<sequence length="241" mass="26610">MKKSLIHRILLTLVLGVFVLASASAQDAVFLVGSTHKANLALHPGNECEWKIYKVADFADQKDENLALAEDFSFKDGEYQKAEVDITWNTPGKYYLIVEEFNGVIGECSSRRAFAIEVIGSATIEFKELASNDCSNVGNTFETELILETSGIVDSKFYPIQVYYSIDGTPVTTPITVTESKMMKFNDLAIIPEYSDKNQIITITSAKDKYGGDIKVKSTGGENVHTRTLYGIPEISPVTIK</sequence>
<proteinExistence type="predicted"/>
<dbReference type="AlphaFoldDB" id="A0A419WWZ3"/>
<evidence type="ECO:0000256" key="1">
    <source>
        <dbReference type="SAM" id="SignalP"/>
    </source>
</evidence>
<protein>
    <submittedName>
        <fullName evidence="2">Uncharacterized protein</fullName>
    </submittedName>
</protein>
<dbReference type="EMBL" id="RAPQ01000010">
    <property type="protein sequence ID" value="RKD99960.1"/>
    <property type="molecule type" value="Genomic_DNA"/>
</dbReference>
<comment type="caution">
    <text evidence="2">The sequence shown here is derived from an EMBL/GenBank/DDBJ whole genome shotgun (WGS) entry which is preliminary data.</text>
</comment>
<evidence type="ECO:0000313" key="2">
    <source>
        <dbReference type="EMBL" id="RKD99960.1"/>
    </source>
</evidence>
<organism evidence="2 3">
    <name type="scientific">Marinifilum flexuosum</name>
    <dbReference type="NCBI Taxonomy" id="1117708"/>
    <lineage>
        <taxon>Bacteria</taxon>
        <taxon>Pseudomonadati</taxon>
        <taxon>Bacteroidota</taxon>
        <taxon>Bacteroidia</taxon>
        <taxon>Marinilabiliales</taxon>
        <taxon>Marinifilaceae</taxon>
    </lineage>
</organism>
<feature type="chain" id="PRO_5019523084" evidence="1">
    <location>
        <begin position="26"/>
        <end position="241"/>
    </location>
</feature>
<reference evidence="2 3" key="1">
    <citation type="submission" date="2018-09" db="EMBL/GenBank/DDBJ databases">
        <title>Genomic Encyclopedia of Archaeal and Bacterial Type Strains, Phase II (KMG-II): from individual species to whole genera.</title>
        <authorList>
            <person name="Goeker M."/>
        </authorList>
    </citation>
    <scope>NUCLEOTIDE SEQUENCE [LARGE SCALE GENOMIC DNA]</scope>
    <source>
        <strain evidence="2 3">DSM 21950</strain>
    </source>
</reference>
<dbReference type="RefSeq" id="WP_147376000.1">
    <property type="nucleotide sequence ID" value="NZ_RAPQ01000010.1"/>
</dbReference>
<accession>A0A419WWZ3</accession>
<keyword evidence="3" id="KW-1185">Reference proteome</keyword>
<name>A0A419WWZ3_9BACT</name>
<dbReference type="OrthoDB" id="1123250at2"/>
<keyword evidence="1" id="KW-0732">Signal</keyword>
<evidence type="ECO:0000313" key="3">
    <source>
        <dbReference type="Proteomes" id="UP000284531"/>
    </source>
</evidence>
<feature type="signal peptide" evidence="1">
    <location>
        <begin position="1"/>
        <end position="25"/>
    </location>
</feature>
<gene>
    <name evidence="2" type="ORF">BXY64_2946</name>
</gene>